<dbReference type="RefSeq" id="WP_231647341.1">
    <property type="nucleotide sequence ID" value="NZ_BDCX01000006.1"/>
</dbReference>
<protein>
    <submittedName>
        <fullName evidence="3">Membrane protein</fullName>
    </submittedName>
</protein>
<reference evidence="3 4" key="1">
    <citation type="journal article" date="2016" name="Genome Announc.">
        <title>Draft Genome Sequence of Planomonospora sphaerica JCM9374, a Rare Actinomycete.</title>
        <authorList>
            <person name="Dohra H."/>
            <person name="Suzuki T."/>
            <person name="Inoue Y."/>
            <person name="Kodani S."/>
        </authorList>
    </citation>
    <scope>NUCLEOTIDE SEQUENCE [LARGE SCALE GENOMIC DNA]</scope>
    <source>
        <strain evidence="3 4">JCM 9374</strain>
    </source>
</reference>
<feature type="compositionally biased region" description="Low complexity" evidence="1">
    <location>
        <begin position="62"/>
        <end position="93"/>
    </location>
</feature>
<dbReference type="STRING" id="161355.PS9374_02859"/>
<evidence type="ECO:0000313" key="3">
    <source>
        <dbReference type="EMBL" id="GAT67206.1"/>
    </source>
</evidence>
<keyword evidence="4" id="KW-1185">Reference proteome</keyword>
<dbReference type="Pfam" id="PF11350">
    <property type="entry name" value="DUF3152"/>
    <property type="match status" value="1"/>
</dbReference>
<feature type="domain" description="DUF3152" evidence="2">
    <location>
        <begin position="120"/>
        <end position="282"/>
    </location>
</feature>
<dbReference type="EMBL" id="BDCX01000006">
    <property type="protein sequence ID" value="GAT67206.1"/>
    <property type="molecule type" value="Genomic_DNA"/>
</dbReference>
<evidence type="ECO:0000259" key="2">
    <source>
        <dbReference type="Pfam" id="PF11350"/>
    </source>
</evidence>
<proteinExistence type="predicted"/>
<dbReference type="InterPro" id="IPR022603">
    <property type="entry name" value="DUF3152"/>
</dbReference>
<dbReference type="SUPFAM" id="SSF55486">
    <property type="entry name" value="Metalloproteases ('zincins'), catalytic domain"/>
    <property type="match status" value="1"/>
</dbReference>
<evidence type="ECO:0000256" key="1">
    <source>
        <dbReference type="SAM" id="MobiDB-lite"/>
    </source>
</evidence>
<dbReference type="Proteomes" id="UP000077701">
    <property type="component" value="Unassembled WGS sequence"/>
</dbReference>
<feature type="region of interest" description="Disordered" evidence="1">
    <location>
        <begin position="43"/>
        <end position="103"/>
    </location>
</feature>
<sequence length="295" mass="31546">MPGNIDNQLRRPRSWLLVFGCLSMLLAGGSAVAALPLPEPAPSPGALPGPPPPPPGTPVPPAAVTTPPAASRTALPAATPIATPTATPPAVVTPTPPPEPAPEAQRTRLLANGRLQPEKVRVPRAASGRYAVVPGGAAPPSRRKGKVVRYVVEVERGLPFDPQEFADEVHRILNDPRGWGFRFKRVSRGPAKLRVSLSSPALTDRRCLPLRTQGTLSCWNGRQAVINAVRWNRGVPGYRGDVASYREYVVNHEVGHGLGHGHVPCPGPGRRAPVMLQQTKSLYGCRPNAWPFPKR</sequence>
<name>A0A171CTR1_9ACTN</name>
<evidence type="ECO:0000313" key="4">
    <source>
        <dbReference type="Proteomes" id="UP000077701"/>
    </source>
</evidence>
<comment type="caution">
    <text evidence="3">The sequence shown here is derived from an EMBL/GenBank/DDBJ whole genome shotgun (WGS) entry which is preliminary data.</text>
</comment>
<organism evidence="3 4">
    <name type="scientific">Planomonospora sphaerica</name>
    <dbReference type="NCBI Taxonomy" id="161355"/>
    <lineage>
        <taxon>Bacteria</taxon>
        <taxon>Bacillati</taxon>
        <taxon>Actinomycetota</taxon>
        <taxon>Actinomycetes</taxon>
        <taxon>Streptosporangiales</taxon>
        <taxon>Streptosporangiaceae</taxon>
        <taxon>Planomonospora</taxon>
    </lineage>
</organism>
<feature type="compositionally biased region" description="Pro residues" evidence="1">
    <location>
        <begin position="43"/>
        <end position="61"/>
    </location>
</feature>
<reference evidence="4" key="2">
    <citation type="submission" date="2016-04" db="EMBL/GenBank/DDBJ databases">
        <title>Planomonospora sphaerica JCM9374 whole genome shotgun sequence.</title>
        <authorList>
            <person name="Suzuki T."/>
            <person name="Dohra H."/>
            <person name="Kodani S."/>
        </authorList>
    </citation>
    <scope>NUCLEOTIDE SEQUENCE [LARGE SCALE GENOMIC DNA]</scope>
    <source>
        <strain evidence="4">JCM 9374</strain>
    </source>
</reference>
<accession>A0A171CTR1</accession>
<gene>
    <name evidence="3" type="ORF">PS9374_02859</name>
</gene>
<dbReference type="AlphaFoldDB" id="A0A171CTR1"/>